<protein>
    <recommendedName>
        <fullName evidence="2">ditrans,polycis-polyprenyl diphosphate synthase [(2E,6E)-farnesyldiphosphate specific]</fullName>
        <ecNumber evidence="2">2.5.1.87</ecNumber>
    </recommendedName>
</protein>
<dbReference type="PANTHER" id="PTHR10291:SF43">
    <property type="entry name" value="DEHYDRODOLICHYL DIPHOSPHATE SYNTHASE COMPLEX SUBUNIT DHDDS"/>
    <property type="match status" value="1"/>
</dbReference>
<dbReference type="Pfam" id="PF01255">
    <property type="entry name" value="Prenyltransf"/>
    <property type="match status" value="1"/>
</dbReference>
<comment type="similarity">
    <text evidence="1">Belongs to the UPP synthase family.</text>
</comment>
<proteinExistence type="inferred from homology"/>
<dbReference type="AlphaFoldDB" id="A0A9D4PW99"/>
<name>A0A9D4PW99_RHISA</name>
<reference evidence="5" key="2">
    <citation type="submission" date="2021-09" db="EMBL/GenBank/DDBJ databases">
        <authorList>
            <person name="Jia N."/>
            <person name="Wang J."/>
            <person name="Shi W."/>
            <person name="Du L."/>
            <person name="Sun Y."/>
            <person name="Zhan W."/>
            <person name="Jiang J."/>
            <person name="Wang Q."/>
            <person name="Zhang B."/>
            <person name="Ji P."/>
            <person name="Sakyi L.B."/>
            <person name="Cui X."/>
            <person name="Yuan T."/>
            <person name="Jiang B."/>
            <person name="Yang W."/>
            <person name="Lam T.T.-Y."/>
            <person name="Chang Q."/>
            <person name="Ding S."/>
            <person name="Wang X."/>
            <person name="Zhu J."/>
            <person name="Ruan X."/>
            <person name="Zhao L."/>
            <person name="Wei J."/>
            <person name="Que T."/>
            <person name="Du C."/>
            <person name="Cheng J."/>
            <person name="Dai P."/>
            <person name="Han X."/>
            <person name="Huang E."/>
            <person name="Gao Y."/>
            <person name="Liu J."/>
            <person name="Shao H."/>
            <person name="Ye R."/>
            <person name="Li L."/>
            <person name="Wei W."/>
            <person name="Wang X."/>
            <person name="Wang C."/>
            <person name="Huo Q."/>
            <person name="Li W."/>
            <person name="Guo W."/>
            <person name="Chen H."/>
            <person name="Chen S."/>
            <person name="Zhou L."/>
            <person name="Zhou L."/>
            <person name="Ni X."/>
            <person name="Tian J."/>
            <person name="Zhou Y."/>
            <person name="Sheng Y."/>
            <person name="Liu T."/>
            <person name="Pan Y."/>
            <person name="Xia L."/>
            <person name="Li J."/>
            <person name="Zhao F."/>
            <person name="Cao W."/>
        </authorList>
    </citation>
    <scope>NUCLEOTIDE SEQUENCE</scope>
    <source>
        <strain evidence="5">Rsan-2018</strain>
        <tissue evidence="5">Larvae</tissue>
    </source>
</reference>
<dbReference type="OMA" id="WIWAFIE"/>
<accession>A0A9D4PW99</accession>
<keyword evidence="6" id="KW-1185">Reference proteome</keyword>
<dbReference type="OrthoDB" id="4173905at2759"/>
<evidence type="ECO:0000256" key="2">
    <source>
        <dbReference type="ARBA" id="ARBA00012596"/>
    </source>
</evidence>
<reference evidence="5" key="1">
    <citation type="journal article" date="2020" name="Cell">
        <title>Large-Scale Comparative Analyses of Tick Genomes Elucidate Their Genetic Diversity and Vector Capacities.</title>
        <authorList>
            <consortium name="Tick Genome and Microbiome Consortium (TIGMIC)"/>
            <person name="Jia N."/>
            <person name="Wang J."/>
            <person name="Shi W."/>
            <person name="Du L."/>
            <person name="Sun Y."/>
            <person name="Zhan W."/>
            <person name="Jiang J.F."/>
            <person name="Wang Q."/>
            <person name="Zhang B."/>
            <person name="Ji P."/>
            <person name="Bell-Sakyi L."/>
            <person name="Cui X.M."/>
            <person name="Yuan T.T."/>
            <person name="Jiang B.G."/>
            <person name="Yang W.F."/>
            <person name="Lam T.T."/>
            <person name="Chang Q.C."/>
            <person name="Ding S.J."/>
            <person name="Wang X.J."/>
            <person name="Zhu J.G."/>
            <person name="Ruan X.D."/>
            <person name="Zhao L."/>
            <person name="Wei J.T."/>
            <person name="Ye R.Z."/>
            <person name="Que T.C."/>
            <person name="Du C.H."/>
            <person name="Zhou Y.H."/>
            <person name="Cheng J.X."/>
            <person name="Dai P.F."/>
            <person name="Guo W.B."/>
            <person name="Han X.H."/>
            <person name="Huang E.J."/>
            <person name="Li L.F."/>
            <person name="Wei W."/>
            <person name="Gao Y.C."/>
            <person name="Liu J.Z."/>
            <person name="Shao H.Z."/>
            <person name="Wang X."/>
            <person name="Wang C.C."/>
            <person name="Yang T.C."/>
            <person name="Huo Q.B."/>
            <person name="Li W."/>
            <person name="Chen H.Y."/>
            <person name="Chen S.E."/>
            <person name="Zhou L.G."/>
            <person name="Ni X.B."/>
            <person name="Tian J.H."/>
            <person name="Sheng Y."/>
            <person name="Liu T."/>
            <person name="Pan Y.S."/>
            <person name="Xia L.Y."/>
            <person name="Li J."/>
            <person name="Zhao F."/>
            <person name="Cao W.C."/>
        </authorList>
    </citation>
    <scope>NUCLEOTIDE SEQUENCE</scope>
    <source>
        <strain evidence="5">Rsan-2018</strain>
    </source>
</reference>
<dbReference type="EC" id="2.5.1.87" evidence="2"/>
<sequence>MELLPREFQIKLAALEVATTRETRTQKQATFYIDGSKSQMLRMARDLTEAVNAGVLHQEDLTANLIDEYLSLVECPDVDMLMRCAGAKFSDFAVPQCNYTYLNMVPTFWEEQGFWDWIWAFIEYQLYWPAIKGVKRRHNGYVITSSCRQNLLK</sequence>
<evidence type="ECO:0000256" key="4">
    <source>
        <dbReference type="ARBA" id="ARBA00047353"/>
    </source>
</evidence>
<evidence type="ECO:0000313" key="5">
    <source>
        <dbReference type="EMBL" id="KAH7956327.1"/>
    </source>
</evidence>
<gene>
    <name evidence="5" type="ORF">HPB52_008179</name>
</gene>
<dbReference type="GO" id="GO:0045547">
    <property type="term" value="F:ditrans,polycis-polyprenyl diphosphate synthase [(2E,6E)-farnesyl diphosphate specific] activity"/>
    <property type="evidence" value="ECO:0007669"/>
    <property type="project" value="UniProtKB-EC"/>
</dbReference>
<dbReference type="Proteomes" id="UP000821837">
    <property type="component" value="Unassembled WGS sequence"/>
</dbReference>
<comment type="catalytic activity">
    <reaction evidence="4">
        <text>n isopentenyl diphosphate + (2E,6E)-farnesyl diphosphate = a di-trans,poly-cis-polyprenyl diphosphate + n diphosphate</text>
        <dbReference type="Rhea" id="RHEA:53008"/>
        <dbReference type="Rhea" id="RHEA-COMP:19494"/>
        <dbReference type="ChEBI" id="CHEBI:33019"/>
        <dbReference type="ChEBI" id="CHEBI:128769"/>
        <dbReference type="ChEBI" id="CHEBI:136960"/>
        <dbReference type="ChEBI" id="CHEBI:175763"/>
        <dbReference type="EC" id="2.5.1.87"/>
    </reaction>
</comment>
<dbReference type="EMBL" id="JABSTV010001250">
    <property type="protein sequence ID" value="KAH7956327.1"/>
    <property type="molecule type" value="Genomic_DNA"/>
</dbReference>
<dbReference type="GO" id="GO:0005783">
    <property type="term" value="C:endoplasmic reticulum"/>
    <property type="evidence" value="ECO:0007669"/>
    <property type="project" value="TreeGrafter"/>
</dbReference>
<dbReference type="InterPro" id="IPR036424">
    <property type="entry name" value="UPP_synth-like_sf"/>
</dbReference>
<keyword evidence="3" id="KW-0808">Transferase</keyword>
<dbReference type="Gene3D" id="3.40.1180.10">
    <property type="entry name" value="Decaprenyl diphosphate synthase-like"/>
    <property type="match status" value="1"/>
</dbReference>
<dbReference type="PANTHER" id="PTHR10291">
    <property type="entry name" value="DEHYDRODOLICHYL DIPHOSPHATE SYNTHASE FAMILY MEMBER"/>
    <property type="match status" value="1"/>
</dbReference>
<dbReference type="GO" id="GO:0016094">
    <property type="term" value="P:polyprenol biosynthetic process"/>
    <property type="evidence" value="ECO:0007669"/>
    <property type="project" value="TreeGrafter"/>
</dbReference>
<evidence type="ECO:0000313" key="6">
    <source>
        <dbReference type="Proteomes" id="UP000821837"/>
    </source>
</evidence>
<dbReference type="VEuPathDB" id="VectorBase:RSAN_057231"/>
<dbReference type="InterPro" id="IPR001441">
    <property type="entry name" value="UPP_synth-like"/>
</dbReference>
<evidence type="ECO:0000256" key="1">
    <source>
        <dbReference type="ARBA" id="ARBA00005432"/>
    </source>
</evidence>
<organism evidence="5 6">
    <name type="scientific">Rhipicephalus sanguineus</name>
    <name type="common">Brown dog tick</name>
    <name type="synonym">Ixodes sanguineus</name>
    <dbReference type="NCBI Taxonomy" id="34632"/>
    <lineage>
        <taxon>Eukaryota</taxon>
        <taxon>Metazoa</taxon>
        <taxon>Ecdysozoa</taxon>
        <taxon>Arthropoda</taxon>
        <taxon>Chelicerata</taxon>
        <taxon>Arachnida</taxon>
        <taxon>Acari</taxon>
        <taxon>Parasitiformes</taxon>
        <taxon>Ixodida</taxon>
        <taxon>Ixodoidea</taxon>
        <taxon>Ixodidae</taxon>
        <taxon>Rhipicephalinae</taxon>
        <taxon>Rhipicephalus</taxon>
        <taxon>Rhipicephalus</taxon>
    </lineage>
</organism>
<comment type="caution">
    <text evidence="5">The sequence shown here is derived from an EMBL/GenBank/DDBJ whole genome shotgun (WGS) entry which is preliminary data.</text>
</comment>
<evidence type="ECO:0000256" key="3">
    <source>
        <dbReference type="ARBA" id="ARBA00022679"/>
    </source>
</evidence>
<dbReference type="SUPFAM" id="SSF64005">
    <property type="entry name" value="Undecaprenyl diphosphate synthase"/>
    <property type="match status" value="1"/>
</dbReference>